<keyword evidence="3" id="KW-0731">Sigma factor</keyword>
<dbReference type="CDD" id="cd06171">
    <property type="entry name" value="Sigma70_r4"/>
    <property type="match status" value="1"/>
</dbReference>
<evidence type="ECO:0000313" key="7">
    <source>
        <dbReference type="EMBL" id="AIL62154.1"/>
    </source>
</evidence>
<dbReference type="InterPro" id="IPR013325">
    <property type="entry name" value="RNA_pol_sigma_r2"/>
</dbReference>
<dbReference type="GO" id="GO:0003677">
    <property type="term" value="F:DNA binding"/>
    <property type="evidence" value="ECO:0007669"/>
    <property type="project" value="InterPro"/>
</dbReference>
<protein>
    <submittedName>
        <fullName evidence="7">RNA polymerase sigma factor, sigma-70 family</fullName>
    </submittedName>
</protein>
<organism evidence="7 8">
    <name type="scientific">Pseudomonas alkylphenolica</name>
    <dbReference type="NCBI Taxonomy" id="237609"/>
    <lineage>
        <taxon>Bacteria</taxon>
        <taxon>Pseudomonadati</taxon>
        <taxon>Pseudomonadota</taxon>
        <taxon>Gammaproteobacteria</taxon>
        <taxon>Pseudomonadales</taxon>
        <taxon>Pseudomonadaceae</taxon>
        <taxon>Pseudomonas</taxon>
    </lineage>
</organism>
<dbReference type="RefSeq" id="WP_038611856.1">
    <property type="nucleotide sequence ID" value="NZ_CP009048.1"/>
</dbReference>
<comment type="similarity">
    <text evidence="1">Belongs to the sigma-70 factor family. ECF subfamily.</text>
</comment>
<dbReference type="GO" id="GO:0016987">
    <property type="term" value="F:sigma factor activity"/>
    <property type="evidence" value="ECO:0007669"/>
    <property type="project" value="UniProtKB-KW"/>
</dbReference>
<dbReference type="OrthoDB" id="9782108at2"/>
<dbReference type="InterPro" id="IPR036388">
    <property type="entry name" value="WH-like_DNA-bd_sf"/>
</dbReference>
<dbReference type="NCBIfam" id="TIGR02937">
    <property type="entry name" value="sigma70-ECF"/>
    <property type="match status" value="1"/>
</dbReference>
<sequence length="202" mass="23222">MDNERDIIERLRNGDALALERLIKMHHAFLITLATPLVGPDSANDVAQETWLKAVAAVDMFEGRSKFRTWLARIAINEAHSINRRKGREISLDWWDEEHRSVTVSDFDINDGAWVSAPKQWHHDGPEELLAEVELHDCIRKHLYRLPGAQRSVVIMRDLGGLEYKEIATTLGLTEVNVRVLLHRGRQRMQAMLSHFQEEGNC</sequence>
<dbReference type="PANTHER" id="PTHR43133:SF53">
    <property type="entry name" value="ECF RNA POLYMERASE SIGMA-E FACTOR"/>
    <property type="match status" value="1"/>
</dbReference>
<dbReference type="HOGENOM" id="CLU_047691_3_0_6"/>
<dbReference type="GO" id="GO:0006352">
    <property type="term" value="P:DNA-templated transcription initiation"/>
    <property type="evidence" value="ECO:0007669"/>
    <property type="project" value="InterPro"/>
</dbReference>
<evidence type="ECO:0000256" key="1">
    <source>
        <dbReference type="ARBA" id="ARBA00010641"/>
    </source>
</evidence>
<dbReference type="AlphaFoldDB" id="A0A077FE34"/>
<dbReference type="InterPro" id="IPR007627">
    <property type="entry name" value="RNA_pol_sigma70_r2"/>
</dbReference>
<dbReference type="InterPro" id="IPR013324">
    <property type="entry name" value="RNA_pol_sigma_r3/r4-like"/>
</dbReference>
<keyword evidence="2" id="KW-0805">Transcription regulation</keyword>
<dbReference type="KEGG" id="palk:PSAKL28_29640"/>
<feature type="domain" description="RNA polymerase sigma-70 region 2" evidence="5">
    <location>
        <begin position="22"/>
        <end position="88"/>
    </location>
</feature>
<reference evidence="7 8" key="1">
    <citation type="submission" date="2014-07" db="EMBL/GenBank/DDBJ databases">
        <authorList>
            <person name="Lee K."/>
            <person name="Lim J.Y."/>
            <person name="Hwang I."/>
        </authorList>
    </citation>
    <scope>NUCLEOTIDE SEQUENCE [LARGE SCALE GENOMIC DNA]</scope>
    <source>
        <strain evidence="7 8">KL28</strain>
    </source>
</reference>
<dbReference type="InterPro" id="IPR014284">
    <property type="entry name" value="RNA_pol_sigma-70_dom"/>
</dbReference>
<dbReference type="Pfam" id="PF04542">
    <property type="entry name" value="Sigma70_r2"/>
    <property type="match status" value="1"/>
</dbReference>
<dbReference type="SUPFAM" id="SSF88659">
    <property type="entry name" value="Sigma3 and sigma4 domains of RNA polymerase sigma factors"/>
    <property type="match status" value="1"/>
</dbReference>
<name>A0A077FE34_9PSED</name>
<dbReference type="Pfam" id="PF08281">
    <property type="entry name" value="Sigma70_r4_2"/>
    <property type="match status" value="1"/>
</dbReference>
<proteinExistence type="inferred from homology"/>
<dbReference type="InterPro" id="IPR039425">
    <property type="entry name" value="RNA_pol_sigma-70-like"/>
</dbReference>
<dbReference type="InterPro" id="IPR013249">
    <property type="entry name" value="RNA_pol_sigma70_r4_t2"/>
</dbReference>
<dbReference type="Gene3D" id="1.10.1740.10">
    <property type="match status" value="1"/>
</dbReference>
<gene>
    <name evidence="7" type="ORF">PSAKL28_29640</name>
</gene>
<dbReference type="eggNOG" id="COG1595">
    <property type="taxonomic scope" value="Bacteria"/>
</dbReference>
<evidence type="ECO:0000256" key="4">
    <source>
        <dbReference type="ARBA" id="ARBA00023163"/>
    </source>
</evidence>
<dbReference type="Gene3D" id="1.10.10.10">
    <property type="entry name" value="Winged helix-like DNA-binding domain superfamily/Winged helix DNA-binding domain"/>
    <property type="match status" value="1"/>
</dbReference>
<evidence type="ECO:0000256" key="2">
    <source>
        <dbReference type="ARBA" id="ARBA00023015"/>
    </source>
</evidence>
<dbReference type="SUPFAM" id="SSF88946">
    <property type="entry name" value="Sigma2 domain of RNA polymerase sigma factors"/>
    <property type="match status" value="1"/>
</dbReference>
<evidence type="ECO:0000256" key="3">
    <source>
        <dbReference type="ARBA" id="ARBA00023082"/>
    </source>
</evidence>
<accession>A0A077FE34</accession>
<feature type="domain" description="RNA polymerase sigma factor 70 region 4 type 2" evidence="6">
    <location>
        <begin position="138"/>
        <end position="189"/>
    </location>
</feature>
<evidence type="ECO:0000313" key="8">
    <source>
        <dbReference type="Proteomes" id="UP000028931"/>
    </source>
</evidence>
<dbReference type="EMBL" id="CP009048">
    <property type="protein sequence ID" value="AIL62154.1"/>
    <property type="molecule type" value="Genomic_DNA"/>
</dbReference>
<keyword evidence="4" id="KW-0804">Transcription</keyword>
<dbReference type="Proteomes" id="UP000028931">
    <property type="component" value="Chromosome"/>
</dbReference>
<dbReference type="PANTHER" id="PTHR43133">
    <property type="entry name" value="RNA POLYMERASE ECF-TYPE SIGMA FACTO"/>
    <property type="match status" value="1"/>
</dbReference>
<evidence type="ECO:0000259" key="5">
    <source>
        <dbReference type="Pfam" id="PF04542"/>
    </source>
</evidence>
<evidence type="ECO:0000259" key="6">
    <source>
        <dbReference type="Pfam" id="PF08281"/>
    </source>
</evidence>